<keyword evidence="3" id="KW-1185">Reference proteome</keyword>
<reference evidence="2" key="1">
    <citation type="journal article" date="2014" name="Int. J. Syst. Evol. Microbiol.">
        <title>Complete genome sequence of Corynebacterium casei LMG S-19264T (=DSM 44701T), isolated from a smear-ripened cheese.</title>
        <authorList>
            <consortium name="US DOE Joint Genome Institute (JGI-PGF)"/>
            <person name="Walter F."/>
            <person name="Albersmeier A."/>
            <person name="Kalinowski J."/>
            <person name="Ruckert C."/>
        </authorList>
    </citation>
    <scope>NUCLEOTIDE SEQUENCE</scope>
    <source>
        <strain evidence="2">CGMCC 1.16012</strain>
    </source>
</reference>
<reference evidence="2" key="2">
    <citation type="submission" date="2020-09" db="EMBL/GenBank/DDBJ databases">
        <authorList>
            <person name="Sun Q."/>
            <person name="Zhou Y."/>
        </authorList>
    </citation>
    <scope>NUCLEOTIDE SEQUENCE</scope>
    <source>
        <strain evidence="2">CGMCC 1.16012</strain>
    </source>
</reference>
<evidence type="ECO:0000256" key="1">
    <source>
        <dbReference type="SAM" id="Phobius"/>
    </source>
</evidence>
<dbReference type="Proteomes" id="UP000606730">
    <property type="component" value="Unassembled WGS sequence"/>
</dbReference>
<dbReference type="EMBL" id="BMKN01000002">
    <property type="protein sequence ID" value="GGE51182.1"/>
    <property type="molecule type" value="Genomic_DNA"/>
</dbReference>
<gene>
    <name evidence="2" type="ORF">GCM10011517_18730</name>
</gene>
<accession>A0A917AGP0</accession>
<proteinExistence type="predicted"/>
<name>A0A917AGP0_9RHOB</name>
<evidence type="ECO:0000313" key="3">
    <source>
        <dbReference type="Proteomes" id="UP000606730"/>
    </source>
</evidence>
<evidence type="ECO:0000313" key="2">
    <source>
        <dbReference type="EMBL" id="GGE51182.1"/>
    </source>
</evidence>
<comment type="caution">
    <text evidence="2">The sequence shown here is derived from an EMBL/GenBank/DDBJ whole genome shotgun (WGS) entry which is preliminary data.</text>
</comment>
<keyword evidence="1" id="KW-1133">Transmembrane helix</keyword>
<organism evidence="2 3">
    <name type="scientific">Actibacterium pelagium</name>
    <dbReference type="NCBI Taxonomy" id="2029103"/>
    <lineage>
        <taxon>Bacteria</taxon>
        <taxon>Pseudomonadati</taxon>
        <taxon>Pseudomonadota</taxon>
        <taxon>Alphaproteobacteria</taxon>
        <taxon>Rhodobacterales</taxon>
        <taxon>Roseobacteraceae</taxon>
        <taxon>Actibacterium</taxon>
    </lineage>
</organism>
<sequence length="212" mass="23665">MIATGFGVITSCLILGAYSEIADQNYFRYLYFVIPMGLFNLTVALSTPRLQKVGSVFLWAAIAINLVLATFTWPRALQEVRTKAVSLAATARWIDENLHAEDTLMLHDVGFVSFATDQVLFDIVGLKSPYAQTIVEDYAFQKGLPGLQRALSKMVVQSKACYFLASNSWNDTFNMTELLIQDGWRLEPHPSGSPPNHVLFQIVAAEVQPTWE</sequence>
<keyword evidence="1" id="KW-0812">Transmembrane</keyword>
<feature type="transmembrane region" description="Helical" evidence="1">
    <location>
        <begin position="53"/>
        <end position="73"/>
    </location>
</feature>
<protein>
    <submittedName>
        <fullName evidence="2">Uncharacterized protein</fullName>
    </submittedName>
</protein>
<dbReference type="AlphaFoldDB" id="A0A917AGP0"/>
<keyword evidence="1" id="KW-0472">Membrane</keyword>
<feature type="transmembrane region" description="Helical" evidence="1">
    <location>
        <begin position="29"/>
        <end position="46"/>
    </location>
</feature>